<evidence type="ECO:0000313" key="1">
    <source>
        <dbReference type="EMBL" id="MCF1750014.1"/>
    </source>
</evidence>
<reference evidence="1 2" key="1">
    <citation type="submission" date="2022-01" db="EMBL/GenBank/DDBJ databases">
        <title>Mariniradius saccharolyticus sp. nov., isolated from sediment of a river.</title>
        <authorList>
            <person name="Liu H."/>
        </authorList>
    </citation>
    <scope>NUCLEOTIDE SEQUENCE [LARGE SCALE GENOMIC DNA]</scope>
    <source>
        <strain evidence="1 2">RY-2</strain>
    </source>
</reference>
<sequence length="59" mass="6764">MLELLEVQKAQVERSEEAFLLQLPQYGIDEVNPSSSAKEKAEEIQPFFVLVLREQPCSQ</sequence>
<name>A0ABS9BQE7_9BACT</name>
<gene>
    <name evidence="1" type="ORF">L0U89_02950</name>
</gene>
<protein>
    <submittedName>
        <fullName evidence="1">Uncharacterized protein</fullName>
    </submittedName>
</protein>
<organism evidence="1 2">
    <name type="scientific">Mariniradius sediminis</name>
    <dbReference type="NCBI Taxonomy" id="2909237"/>
    <lineage>
        <taxon>Bacteria</taxon>
        <taxon>Pseudomonadati</taxon>
        <taxon>Bacteroidota</taxon>
        <taxon>Cytophagia</taxon>
        <taxon>Cytophagales</taxon>
        <taxon>Cyclobacteriaceae</taxon>
        <taxon>Mariniradius</taxon>
    </lineage>
</organism>
<evidence type="ECO:0000313" key="2">
    <source>
        <dbReference type="Proteomes" id="UP001201449"/>
    </source>
</evidence>
<accession>A0ABS9BQE7</accession>
<comment type="caution">
    <text evidence="1">The sequence shown here is derived from an EMBL/GenBank/DDBJ whole genome shotgun (WGS) entry which is preliminary data.</text>
</comment>
<dbReference type="EMBL" id="JAKEVZ010000002">
    <property type="protein sequence ID" value="MCF1750014.1"/>
    <property type="molecule type" value="Genomic_DNA"/>
</dbReference>
<dbReference type="Proteomes" id="UP001201449">
    <property type="component" value="Unassembled WGS sequence"/>
</dbReference>
<dbReference type="RefSeq" id="WP_234860157.1">
    <property type="nucleotide sequence ID" value="NZ_JAKEVZ010000002.1"/>
</dbReference>
<proteinExistence type="predicted"/>
<keyword evidence="2" id="KW-1185">Reference proteome</keyword>